<name>A0A7W3LXJ1_ACTNM</name>
<dbReference type="RefSeq" id="WP_182847998.1">
    <property type="nucleotide sequence ID" value="NZ_BAAALP010000007.1"/>
</dbReference>
<proteinExistence type="predicted"/>
<dbReference type="InterPro" id="IPR011944">
    <property type="entry name" value="Steroid_delta5-4_isomerase"/>
</dbReference>
<dbReference type="EMBL" id="JACJIA010000014">
    <property type="protein sequence ID" value="MBA8956047.1"/>
    <property type="molecule type" value="Genomic_DNA"/>
</dbReference>
<organism evidence="1 2">
    <name type="scientific">Actinomadura namibiensis</name>
    <dbReference type="NCBI Taxonomy" id="182080"/>
    <lineage>
        <taxon>Bacteria</taxon>
        <taxon>Bacillati</taxon>
        <taxon>Actinomycetota</taxon>
        <taxon>Actinomycetes</taxon>
        <taxon>Streptosporangiales</taxon>
        <taxon>Thermomonosporaceae</taxon>
        <taxon>Actinomadura</taxon>
    </lineage>
</organism>
<keyword evidence="2" id="KW-1185">Reference proteome</keyword>
<dbReference type="InterPro" id="IPR032710">
    <property type="entry name" value="NTF2-like_dom_sf"/>
</dbReference>
<dbReference type="Proteomes" id="UP000572680">
    <property type="component" value="Unassembled WGS sequence"/>
</dbReference>
<evidence type="ECO:0000313" key="2">
    <source>
        <dbReference type="Proteomes" id="UP000572680"/>
    </source>
</evidence>
<evidence type="ECO:0000313" key="1">
    <source>
        <dbReference type="EMBL" id="MBA8956047.1"/>
    </source>
</evidence>
<reference evidence="1 2" key="1">
    <citation type="submission" date="2020-08" db="EMBL/GenBank/DDBJ databases">
        <title>Genomic Encyclopedia of Type Strains, Phase IV (KMG-IV): sequencing the most valuable type-strain genomes for metagenomic binning, comparative biology and taxonomic classification.</title>
        <authorList>
            <person name="Goeker M."/>
        </authorList>
    </citation>
    <scope>NUCLEOTIDE SEQUENCE [LARGE SCALE GENOMIC DNA]</scope>
    <source>
        <strain evidence="1 2">DSM 44197</strain>
    </source>
</reference>
<accession>A0A7W3LXJ1</accession>
<comment type="caution">
    <text evidence="1">The sequence shown here is derived from an EMBL/GenBank/DDBJ whole genome shotgun (WGS) entry which is preliminary data.</text>
</comment>
<dbReference type="Gene3D" id="3.10.450.50">
    <property type="match status" value="1"/>
</dbReference>
<protein>
    <submittedName>
        <fullName evidence="1">Uncharacterized protein (TIGR02246 family)</fullName>
    </submittedName>
</protein>
<gene>
    <name evidence="1" type="ORF">HNR61_007729</name>
</gene>
<dbReference type="SUPFAM" id="SSF54427">
    <property type="entry name" value="NTF2-like"/>
    <property type="match status" value="1"/>
</dbReference>
<sequence length="171" mass="18807">MPSQWTKLAVAAGATLATLGVVVLPVASPAMSRTADQGPPGPRGEFERLRQRQADAWARQDGAAFAATFTHDGDLVTFNGEHLRTRRGIAVGMQYYFDRYIPDSAIRYLGERVRFPAPGLAVIVRTTCLVDAGQSDCREGSLSVNTNVMTRQRDGRWLQESFQNTRVDPLP</sequence>
<dbReference type="AlphaFoldDB" id="A0A7W3LXJ1"/>
<dbReference type="NCBIfam" id="TIGR02246">
    <property type="entry name" value="SgcJ/EcaC family oxidoreductase"/>
    <property type="match status" value="1"/>
</dbReference>